<name>A0ABR1CYA7_NECAM</name>
<accession>A0ABR1CYA7</accession>
<keyword evidence="2" id="KW-1185">Reference proteome</keyword>
<sequence length="299" mass="34146">MESPNVATCAEIDHIFTNRRWCLLDVSAVPSFRSGSDHRLLRSKIRLNHTEKKICYRQRRRKEVVYDDSVLEDSLFQGDWHIEEDPNVDYEMLLRGLRACVERASKPRTANLDRISKTTKELLEGRTLRLDPNALHIEQLVANTGCRKPLQEDLSKYRQKKILEAAQTRSLKKCRRNLREYNIPVAALSSEDGTSTSSRREIETITERFYSNLFRSSTPVSSPIILTGEAPPRILPSEVRVAVNSMEPGTAPGLDSISVDFLRGWWTSTSCNLSSALDVLPSERKDPRPVEYLANRSYP</sequence>
<dbReference type="EMBL" id="JAVFWL010000003">
    <property type="protein sequence ID" value="KAK6742643.1"/>
    <property type="molecule type" value="Genomic_DNA"/>
</dbReference>
<evidence type="ECO:0000313" key="1">
    <source>
        <dbReference type="EMBL" id="KAK6742643.1"/>
    </source>
</evidence>
<gene>
    <name evidence="1" type="primary">Necator_chrIII.g10869</name>
    <name evidence="1" type="ORF">RB195_010104</name>
</gene>
<protein>
    <submittedName>
        <fullName evidence="1">Uncharacterized protein</fullName>
    </submittedName>
</protein>
<reference evidence="1 2" key="1">
    <citation type="submission" date="2023-08" db="EMBL/GenBank/DDBJ databases">
        <title>A Necator americanus chromosomal reference genome.</title>
        <authorList>
            <person name="Ilik V."/>
            <person name="Petrzelkova K.J."/>
            <person name="Pardy F."/>
            <person name="Fuh T."/>
            <person name="Niatou-Singa F.S."/>
            <person name="Gouil Q."/>
            <person name="Baker L."/>
            <person name="Ritchie M.E."/>
            <person name="Jex A.R."/>
            <person name="Gazzola D."/>
            <person name="Li H."/>
            <person name="Toshio Fujiwara R."/>
            <person name="Zhan B."/>
            <person name="Aroian R.V."/>
            <person name="Pafco B."/>
            <person name="Schwarz E.M."/>
        </authorList>
    </citation>
    <scope>NUCLEOTIDE SEQUENCE [LARGE SCALE GENOMIC DNA]</scope>
    <source>
        <strain evidence="1 2">Aroian</strain>
        <tissue evidence="1">Whole animal</tissue>
    </source>
</reference>
<dbReference type="Proteomes" id="UP001303046">
    <property type="component" value="Unassembled WGS sequence"/>
</dbReference>
<evidence type="ECO:0000313" key="2">
    <source>
        <dbReference type="Proteomes" id="UP001303046"/>
    </source>
</evidence>
<organism evidence="1 2">
    <name type="scientific">Necator americanus</name>
    <name type="common">Human hookworm</name>
    <dbReference type="NCBI Taxonomy" id="51031"/>
    <lineage>
        <taxon>Eukaryota</taxon>
        <taxon>Metazoa</taxon>
        <taxon>Ecdysozoa</taxon>
        <taxon>Nematoda</taxon>
        <taxon>Chromadorea</taxon>
        <taxon>Rhabditida</taxon>
        <taxon>Rhabditina</taxon>
        <taxon>Rhabditomorpha</taxon>
        <taxon>Strongyloidea</taxon>
        <taxon>Ancylostomatidae</taxon>
        <taxon>Bunostominae</taxon>
        <taxon>Necator</taxon>
    </lineage>
</organism>
<proteinExistence type="predicted"/>
<comment type="caution">
    <text evidence="1">The sequence shown here is derived from an EMBL/GenBank/DDBJ whole genome shotgun (WGS) entry which is preliminary data.</text>
</comment>